<proteinExistence type="inferred from homology"/>
<reference evidence="4" key="1">
    <citation type="submission" date="2017-01" db="EMBL/GenBank/DDBJ databases">
        <authorList>
            <person name="Varghese N."/>
            <person name="Submissions S."/>
        </authorList>
    </citation>
    <scope>NUCLEOTIDE SEQUENCE [LARGE SCALE GENOMIC DNA]</scope>
    <source>
        <strain evidence="4">DSM 23127</strain>
    </source>
</reference>
<evidence type="ECO:0000259" key="2">
    <source>
        <dbReference type="PROSITE" id="PS50263"/>
    </source>
</evidence>
<dbReference type="SUPFAM" id="SSF56317">
    <property type="entry name" value="Carbon-nitrogen hydrolase"/>
    <property type="match status" value="1"/>
</dbReference>
<accession>A0A1N7KCJ2</accession>
<dbReference type="Gene3D" id="3.60.110.10">
    <property type="entry name" value="Carbon-nitrogen hydrolase"/>
    <property type="match status" value="1"/>
</dbReference>
<keyword evidence="4" id="KW-1185">Reference proteome</keyword>
<evidence type="ECO:0000313" key="3">
    <source>
        <dbReference type="EMBL" id="SIS59154.1"/>
    </source>
</evidence>
<dbReference type="GO" id="GO:0016787">
    <property type="term" value="F:hydrolase activity"/>
    <property type="evidence" value="ECO:0007669"/>
    <property type="project" value="UniProtKB-KW"/>
</dbReference>
<dbReference type="CDD" id="cd07583">
    <property type="entry name" value="nitrilase_5"/>
    <property type="match status" value="1"/>
</dbReference>
<evidence type="ECO:0000256" key="1">
    <source>
        <dbReference type="ARBA" id="ARBA00010613"/>
    </source>
</evidence>
<dbReference type="Proteomes" id="UP000187608">
    <property type="component" value="Unassembled WGS sequence"/>
</dbReference>
<dbReference type="PANTHER" id="PTHR23088:SF27">
    <property type="entry name" value="DEAMINATED GLUTATHIONE AMIDASE"/>
    <property type="match status" value="1"/>
</dbReference>
<dbReference type="EMBL" id="FTOC01000010">
    <property type="protein sequence ID" value="SIS59154.1"/>
    <property type="molecule type" value="Genomic_DNA"/>
</dbReference>
<evidence type="ECO:0000313" key="4">
    <source>
        <dbReference type="Proteomes" id="UP000187608"/>
    </source>
</evidence>
<dbReference type="OrthoDB" id="9811121at2"/>
<organism evidence="3 4">
    <name type="scientific">Salimicrobium flavidum</name>
    <dbReference type="NCBI Taxonomy" id="570947"/>
    <lineage>
        <taxon>Bacteria</taxon>
        <taxon>Bacillati</taxon>
        <taxon>Bacillota</taxon>
        <taxon>Bacilli</taxon>
        <taxon>Bacillales</taxon>
        <taxon>Bacillaceae</taxon>
        <taxon>Salimicrobium</taxon>
    </lineage>
</organism>
<dbReference type="InterPro" id="IPR036526">
    <property type="entry name" value="C-N_Hydrolase_sf"/>
</dbReference>
<dbReference type="STRING" id="570947.SAMN05421687_11030"/>
<dbReference type="PANTHER" id="PTHR23088">
    <property type="entry name" value="NITRILASE-RELATED"/>
    <property type="match status" value="1"/>
</dbReference>
<dbReference type="RefSeq" id="WP_076560189.1">
    <property type="nucleotide sequence ID" value="NZ_FTOC01000010.1"/>
</dbReference>
<dbReference type="PROSITE" id="PS50263">
    <property type="entry name" value="CN_HYDROLASE"/>
    <property type="match status" value="1"/>
</dbReference>
<feature type="domain" description="CN hydrolase" evidence="2">
    <location>
        <begin position="3"/>
        <end position="238"/>
    </location>
</feature>
<sequence>MTLKLALMQIDVAFGEPETNEKKVKEFFRKLDKNIDTVVLPELWTTGYDLSRLEDIGDEEGQKAKQFLSELATEYNVHLIGGSIAKKSSAGVRNTMYVFNNEGALLKEYSKAHLFKLMNEEKYLIDDDKDGKFELAGEKSAGLICYDIRFPEWVRTQMLGDTTVLYVVAEWPAPRVDHWKTLLKARAIENQCYVVACNRVGADPNNEFGGHSIVYGPWGNVLAEGSDQEEIVYGEIDTSNVEEIRQQIPIFQDRRPDLYK</sequence>
<dbReference type="Pfam" id="PF00795">
    <property type="entry name" value="CN_hydrolase"/>
    <property type="match status" value="1"/>
</dbReference>
<dbReference type="InterPro" id="IPR003010">
    <property type="entry name" value="C-N_Hydrolase"/>
</dbReference>
<dbReference type="AlphaFoldDB" id="A0A1N7KCJ2"/>
<name>A0A1N7KCJ2_9BACI</name>
<protein>
    <submittedName>
        <fullName evidence="3">Predicted amidohydrolase</fullName>
    </submittedName>
</protein>
<comment type="similarity">
    <text evidence="1">Belongs to the carbon-nitrogen hydrolase superfamily. NIT1/NIT2 family.</text>
</comment>
<gene>
    <name evidence="3" type="ORF">SAMN05421687_11030</name>
</gene>
<keyword evidence="3" id="KW-0378">Hydrolase</keyword>